<feature type="compositionally biased region" description="Basic and acidic residues" evidence="1">
    <location>
        <begin position="51"/>
        <end position="63"/>
    </location>
</feature>
<accession>A0ABQ5C804</accession>
<organism evidence="2 3">
    <name type="scientific">Tanacetum coccineum</name>
    <dbReference type="NCBI Taxonomy" id="301880"/>
    <lineage>
        <taxon>Eukaryota</taxon>
        <taxon>Viridiplantae</taxon>
        <taxon>Streptophyta</taxon>
        <taxon>Embryophyta</taxon>
        <taxon>Tracheophyta</taxon>
        <taxon>Spermatophyta</taxon>
        <taxon>Magnoliopsida</taxon>
        <taxon>eudicotyledons</taxon>
        <taxon>Gunneridae</taxon>
        <taxon>Pentapetalae</taxon>
        <taxon>asterids</taxon>
        <taxon>campanulids</taxon>
        <taxon>Asterales</taxon>
        <taxon>Asteraceae</taxon>
        <taxon>Asteroideae</taxon>
        <taxon>Anthemideae</taxon>
        <taxon>Anthemidinae</taxon>
        <taxon>Tanacetum</taxon>
    </lineage>
</organism>
<reference evidence="2" key="2">
    <citation type="submission" date="2022-01" db="EMBL/GenBank/DDBJ databases">
        <authorList>
            <person name="Yamashiro T."/>
            <person name="Shiraishi A."/>
            <person name="Satake H."/>
            <person name="Nakayama K."/>
        </authorList>
    </citation>
    <scope>NUCLEOTIDE SEQUENCE</scope>
</reference>
<proteinExistence type="predicted"/>
<dbReference type="Proteomes" id="UP001151760">
    <property type="component" value="Unassembled WGS sequence"/>
</dbReference>
<keyword evidence="3" id="KW-1185">Reference proteome</keyword>
<feature type="region of interest" description="Disordered" evidence="1">
    <location>
        <begin position="51"/>
        <end position="87"/>
    </location>
</feature>
<sequence length="87" mass="9540">MVVEAKTAEVVIVITILFDDDLTKVVTGLKFDYCLKLLVVAQYEVSDIQQKDKIKGKTNKAEHGNGMSTKKPEPKACPSSMDQPGLT</sequence>
<evidence type="ECO:0000313" key="2">
    <source>
        <dbReference type="EMBL" id="GJT21174.1"/>
    </source>
</evidence>
<reference evidence="2" key="1">
    <citation type="journal article" date="2022" name="Int. J. Mol. Sci.">
        <title>Draft Genome of Tanacetum Coccineum: Genomic Comparison of Closely Related Tanacetum-Family Plants.</title>
        <authorList>
            <person name="Yamashiro T."/>
            <person name="Shiraishi A."/>
            <person name="Nakayama K."/>
            <person name="Satake H."/>
        </authorList>
    </citation>
    <scope>NUCLEOTIDE SEQUENCE</scope>
</reference>
<gene>
    <name evidence="2" type="ORF">Tco_0891111</name>
</gene>
<name>A0ABQ5C804_9ASTR</name>
<evidence type="ECO:0000313" key="3">
    <source>
        <dbReference type="Proteomes" id="UP001151760"/>
    </source>
</evidence>
<dbReference type="EMBL" id="BQNB010013867">
    <property type="protein sequence ID" value="GJT21174.1"/>
    <property type="molecule type" value="Genomic_DNA"/>
</dbReference>
<evidence type="ECO:0000256" key="1">
    <source>
        <dbReference type="SAM" id="MobiDB-lite"/>
    </source>
</evidence>
<protein>
    <submittedName>
        <fullName evidence="2">Uncharacterized protein</fullName>
    </submittedName>
</protein>
<comment type="caution">
    <text evidence="2">The sequence shown here is derived from an EMBL/GenBank/DDBJ whole genome shotgun (WGS) entry which is preliminary data.</text>
</comment>